<dbReference type="Proteomes" id="UP000887581">
    <property type="component" value="Unplaced"/>
</dbReference>
<evidence type="ECO:0000313" key="2">
    <source>
        <dbReference type="WBParaSite" id="sdigi.contig775.g9732.t1"/>
    </source>
</evidence>
<dbReference type="AlphaFoldDB" id="A0A915Q549"/>
<keyword evidence="1" id="KW-1185">Reference proteome</keyword>
<accession>A0A915Q549</accession>
<reference evidence="2" key="1">
    <citation type="submission" date="2022-11" db="UniProtKB">
        <authorList>
            <consortium name="WormBaseParasite"/>
        </authorList>
    </citation>
    <scope>IDENTIFICATION</scope>
</reference>
<evidence type="ECO:0000313" key="1">
    <source>
        <dbReference type="Proteomes" id="UP000887581"/>
    </source>
</evidence>
<name>A0A915Q549_9BILA</name>
<protein>
    <submittedName>
        <fullName evidence="2">Uncharacterized protein</fullName>
    </submittedName>
</protein>
<sequence>MLKRFILNDHVELDCNDQSSSVAQSSDDTINKQFRSKNYFWIRTNSDDNRTNASTFIYPKIHGYVLRDIANEQTRFF</sequence>
<proteinExistence type="predicted"/>
<dbReference type="WBParaSite" id="sdigi.contig775.g9732.t1">
    <property type="protein sequence ID" value="sdigi.contig775.g9732.t1"/>
    <property type="gene ID" value="sdigi.contig775.g9732"/>
</dbReference>
<organism evidence="1 2">
    <name type="scientific">Setaria digitata</name>
    <dbReference type="NCBI Taxonomy" id="48799"/>
    <lineage>
        <taxon>Eukaryota</taxon>
        <taxon>Metazoa</taxon>
        <taxon>Ecdysozoa</taxon>
        <taxon>Nematoda</taxon>
        <taxon>Chromadorea</taxon>
        <taxon>Rhabditida</taxon>
        <taxon>Spirurina</taxon>
        <taxon>Spiruromorpha</taxon>
        <taxon>Filarioidea</taxon>
        <taxon>Setariidae</taxon>
        <taxon>Setaria</taxon>
    </lineage>
</organism>